<evidence type="ECO:0000313" key="2">
    <source>
        <dbReference type="EMBL" id="OEU07158.1"/>
    </source>
</evidence>
<sequence>MTNKKRNRKNKKKDASSSSSSSSSATAAISTTATARANGRIMDREGEPLDLYSDKAFPYSLFLGRGQTSTAFDVFVLMTGAHKTNLHLSLPWALEGALRGHCGCIRLLNNDIYNFTYQVTSLHNSPIALRAYWAKTHDSLLNERDLKKNIKAMRVYLADRCCTCFKVDLEEGITVRKCDNCTIRGDKQIPALERLRNRLGLTRKKEEYQHLLVPMKDLPRKAINGSPNRPHAYCIARNDGTVHIGSTPAVI</sequence>
<keyword evidence="3" id="KW-1185">Reference proteome</keyword>
<organism evidence="2 3">
    <name type="scientific">Fragilariopsis cylindrus CCMP1102</name>
    <dbReference type="NCBI Taxonomy" id="635003"/>
    <lineage>
        <taxon>Eukaryota</taxon>
        <taxon>Sar</taxon>
        <taxon>Stramenopiles</taxon>
        <taxon>Ochrophyta</taxon>
        <taxon>Bacillariophyta</taxon>
        <taxon>Bacillariophyceae</taxon>
        <taxon>Bacillariophycidae</taxon>
        <taxon>Bacillariales</taxon>
        <taxon>Bacillariaceae</taxon>
        <taxon>Fragilariopsis</taxon>
    </lineage>
</organism>
<feature type="compositionally biased region" description="Basic residues" evidence="1">
    <location>
        <begin position="1"/>
        <end position="12"/>
    </location>
</feature>
<gene>
    <name evidence="2" type="ORF">FRACYDRAFT_251691</name>
</gene>
<protein>
    <submittedName>
        <fullName evidence="2">Uncharacterized protein</fullName>
    </submittedName>
</protein>
<name>A0A1E7EMJ5_9STRA</name>
<evidence type="ECO:0000313" key="3">
    <source>
        <dbReference type="Proteomes" id="UP000095751"/>
    </source>
</evidence>
<feature type="region of interest" description="Disordered" evidence="1">
    <location>
        <begin position="1"/>
        <end position="31"/>
    </location>
</feature>
<evidence type="ECO:0000256" key="1">
    <source>
        <dbReference type="SAM" id="MobiDB-lite"/>
    </source>
</evidence>
<dbReference type="Proteomes" id="UP000095751">
    <property type="component" value="Unassembled WGS sequence"/>
</dbReference>
<dbReference type="InParanoid" id="A0A1E7EMJ5"/>
<dbReference type="AlphaFoldDB" id="A0A1E7EMJ5"/>
<dbReference type="EMBL" id="KV784389">
    <property type="protein sequence ID" value="OEU07158.1"/>
    <property type="molecule type" value="Genomic_DNA"/>
</dbReference>
<proteinExistence type="predicted"/>
<accession>A0A1E7EMJ5</accession>
<reference evidence="2 3" key="1">
    <citation type="submission" date="2016-09" db="EMBL/GenBank/DDBJ databases">
        <title>Extensive genetic diversity and differential bi-allelic expression allows diatom success in the polar Southern Ocean.</title>
        <authorList>
            <consortium name="DOE Joint Genome Institute"/>
            <person name="Mock T."/>
            <person name="Otillar R.P."/>
            <person name="Strauss J."/>
            <person name="Dupont C."/>
            <person name="Frickenhaus S."/>
            <person name="Maumus F."/>
            <person name="Mcmullan M."/>
            <person name="Sanges R."/>
            <person name="Schmutz J."/>
            <person name="Toseland A."/>
            <person name="Valas R."/>
            <person name="Veluchamy A."/>
            <person name="Ward B.J."/>
            <person name="Allen A."/>
            <person name="Barry K."/>
            <person name="Falciatore A."/>
            <person name="Ferrante M."/>
            <person name="Fortunato A.E."/>
            <person name="Gloeckner G."/>
            <person name="Gruber A."/>
            <person name="Hipkin R."/>
            <person name="Janech M."/>
            <person name="Kroth P."/>
            <person name="Leese F."/>
            <person name="Lindquist E."/>
            <person name="Lyon B.R."/>
            <person name="Martin J."/>
            <person name="Mayer C."/>
            <person name="Parker M."/>
            <person name="Quesneville H."/>
            <person name="Raymond J."/>
            <person name="Uhlig C."/>
            <person name="Valentin K.U."/>
            <person name="Worden A.Z."/>
            <person name="Armbrust E.V."/>
            <person name="Bowler C."/>
            <person name="Green B."/>
            <person name="Moulton V."/>
            <person name="Van Oosterhout C."/>
            <person name="Grigoriev I."/>
        </authorList>
    </citation>
    <scope>NUCLEOTIDE SEQUENCE [LARGE SCALE GENOMIC DNA]</scope>
    <source>
        <strain evidence="2 3">CCMP1102</strain>
    </source>
</reference>
<feature type="compositionally biased region" description="Low complexity" evidence="1">
    <location>
        <begin position="16"/>
        <end position="31"/>
    </location>
</feature>
<dbReference type="OrthoDB" id="5945798at2759"/>
<dbReference type="KEGG" id="fcy:FRACYDRAFT_251691"/>